<evidence type="ECO:0000313" key="1">
    <source>
        <dbReference type="EMBL" id="QXN75076.1"/>
    </source>
</evidence>
<proteinExistence type="predicted"/>
<name>A0A8F5MKI5_9VIRU</name>
<dbReference type="InterPro" id="IPR046781">
    <property type="entry name" value="Phage_ORF5"/>
</dbReference>
<organism evidence="1">
    <name type="scientific">Microvirus mar20</name>
    <dbReference type="NCBI Taxonomy" id="2851153"/>
    <lineage>
        <taxon>Viruses</taxon>
        <taxon>Monodnaviria</taxon>
        <taxon>Sangervirae</taxon>
        <taxon>Phixviricota</taxon>
        <taxon>Malgrandaviricetes</taxon>
        <taxon>Petitvirales</taxon>
        <taxon>Microviridae</taxon>
    </lineage>
</organism>
<accession>A0A8F5MKI5</accession>
<sequence>MVLGIFAMKDALNGFMNIFPEQSSDMAKRGFLHGLACAEPSSLFYTHPQDYSLYRLGDFDTESGRIDVYLTPEFIVGGEKHNG</sequence>
<dbReference type="Pfam" id="PF20577">
    <property type="entry name" value="Phage_ORF5"/>
    <property type="match status" value="1"/>
</dbReference>
<protein>
    <submittedName>
        <fullName evidence="1">Nonstructural protein</fullName>
    </submittedName>
</protein>
<reference evidence="1" key="1">
    <citation type="submission" date="2021-04" db="EMBL/GenBank/DDBJ databases">
        <title>Genomes of microviruses identified in yellow-bellied marmot fecal samples.</title>
        <authorList>
            <person name="Varsani A."/>
            <person name="Kraberger S."/>
            <person name="Chatterjee A."/>
            <person name="Richet C."/>
            <person name="Fontenele R.S."/>
            <person name="Schmidlin K."/>
            <person name="Blumstein D.T."/>
        </authorList>
    </citation>
    <scope>NUCLEOTIDE SEQUENCE</scope>
    <source>
        <strain evidence="1">Mar20</strain>
    </source>
</reference>
<dbReference type="EMBL" id="MZ089766">
    <property type="protein sequence ID" value="QXN75076.1"/>
    <property type="molecule type" value="Genomic_DNA"/>
</dbReference>